<evidence type="ECO:0000259" key="7">
    <source>
        <dbReference type="Pfam" id="PF06271"/>
    </source>
</evidence>
<sequence length="133" mass="15064">MSSHEREYDYPGKSIGLPRSGSGSIAPLSRRVGAFVTDWVAVVLLSVAFFDYSWWSTLMIFVIIQALFLPTANGSPGHRIWRLRVVRRDGSWVGPWRPFLRSILIVLVIPAVVWDENQRGLHDLLSDTMVVRA</sequence>
<evidence type="ECO:0000256" key="4">
    <source>
        <dbReference type="ARBA" id="ARBA00022989"/>
    </source>
</evidence>
<keyword evidence="4 6" id="KW-1133">Transmembrane helix</keyword>
<keyword evidence="9" id="KW-1185">Reference proteome</keyword>
<proteinExistence type="predicted"/>
<evidence type="ECO:0000313" key="8">
    <source>
        <dbReference type="EMBL" id="MBP2435465.1"/>
    </source>
</evidence>
<dbReference type="PANTHER" id="PTHR36115">
    <property type="entry name" value="PROLINE-RICH ANTIGEN HOMOLOG-RELATED"/>
    <property type="match status" value="1"/>
</dbReference>
<feature type="transmembrane region" description="Helical" evidence="6">
    <location>
        <begin position="56"/>
        <end position="75"/>
    </location>
</feature>
<dbReference type="InterPro" id="IPR016795">
    <property type="entry name" value="UCP021697"/>
</dbReference>
<keyword evidence="2" id="KW-1003">Cell membrane</keyword>
<evidence type="ECO:0000256" key="5">
    <source>
        <dbReference type="ARBA" id="ARBA00023136"/>
    </source>
</evidence>
<evidence type="ECO:0000256" key="3">
    <source>
        <dbReference type="ARBA" id="ARBA00022692"/>
    </source>
</evidence>
<evidence type="ECO:0000256" key="2">
    <source>
        <dbReference type="ARBA" id="ARBA00022475"/>
    </source>
</evidence>
<dbReference type="PANTHER" id="PTHR36115:SF6">
    <property type="entry name" value="PROLINE-RICH ANTIGEN HOMOLOG"/>
    <property type="match status" value="1"/>
</dbReference>
<evidence type="ECO:0000256" key="6">
    <source>
        <dbReference type="SAM" id="Phobius"/>
    </source>
</evidence>
<feature type="transmembrane region" description="Helical" evidence="6">
    <location>
        <begin position="96"/>
        <end position="114"/>
    </location>
</feature>
<accession>A0ABS4ZER4</accession>
<comment type="caution">
    <text evidence="8">The sequence shown here is derived from an EMBL/GenBank/DDBJ whole genome shotgun (WGS) entry which is preliminary data.</text>
</comment>
<evidence type="ECO:0000313" key="9">
    <source>
        <dbReference type="Proteomes" id="UP001519362"/>
    </source>
</evidence>
<keyword evidence="5 6" id="KW-0472">Membrane</keyword>
<dbReference type="InterPro" id="IPR051791">
    <property type="entry name" value="Pra-immunoreactive"/>
</dbReference>
<organism evidence="8 9">
    <name type="scientific">Microbacterium amylolyticum</name>
    <dbReference type="NCBI Taxonomy" id="936337"/>
    <lineage>
        <taxon>Bacteria</taxon>
        <taxon>Bacillati</taxon>
        <taxon>Actinomycetota</taxon>
        <taxon>Actinomycetes</taxon>
        <taxon>Micrococcales</taxon>
        <taxon>Microbacteriaceae</taxon>
        <taxon>Microbacterium</taxon>
    </lineage>
</organism>
<feature type="transmembrane region" description="Helical" evidence="6">
    <location>
        <begin position="32"/>
        <end position="50"/>
    </location>
</feature>
<evidence type="ECO:0000256" key="1">
    <source>
        <dbReference type="ARBA" id="ARBA00004651"/>
    </source>
</evidence>
<name>A0ABS4ZER4_9MICO</name>
<reference evidence="8 9" key="1">
    <citation type="submission" date="2021-03" db="EMBL/GenBank/DDBJ databases">
        <title>Sequencing the genomes of 1000 actinobacteria strains.</title>
        <authorList>
            <person name="Klenk H.-P."/>
        </authorList>
    </citation>
    <scope>NUCLEOTIDE SEQUENCE [LARGE SCALE GENOMIC DNA]</scope>
    <source>
        <strain evidence="8 9">DSM 24221</strain>
    </source>
</reference>
<protein>
    <submittedName>
        <fullName evidence="8">RDD family membrane protein YckC</fullName>
    </submittedName>
</protein>
<dbReference type="InterPro" id="IPR010432">
    <property type="entry name" value="RDD"/>
</dbReference>
<dbReference type="Pfam" id="PF06271">
    <property type="entry name" value="RDD"/>
    <property type="match status" value="1"/>
</dbReference>
<comment type="subcellular location">
    <subcellularLocation>
        <location evidence="1">Cell membrane</location>
        <topology evidence="1">Multi-pass membrane protein</topology>
    </subcellularLocation>
</comment>
<dbReference type="EMBL" id="JAGIOL010000001">
    <property type="protein sequence ID" value="MBP2435465.1"/>
    <property type="molecule type" value="Genomic_DNA"/>
</dbReference>
<dbReference type="Proteomes" id="UP001519362">
    <property type="component" value="Unassembled WGS sequence"/>
</dbReference>
<gene>
    <name evidence="8" type="ORF">JOF34_000051</name>
</gene>
<feature type="domain" description="RDD" evidence="7">
    <location>
        <begin position="26"/>
        <end position="126"/>
    </location>
</feature>
<dbReference type="RefSeq" id="WP_165132725.1">
    <property type="nucleotide sequence ID" value="NZ_CP049253.1"/>
</dbReference>
<dbReference type="PIRSF" id="PIRSF021697">
    <property type="entry name" value="UCP021697"/>
    <property type="match status" value="1"/>
</dbReference>
<keyword evidence="3 6" id="KW-0812">Transmembrane</keyword>